<evidence type="ECO:0000313" key="2">
    <source>
        <dbReference type="Proteomes" id="UP001279410"/>
    </source>
</evidence>
<sequence>MFIRSREKISSYRIFSLIEGSRFLHYQTPDERCLFILSPGHSGQDQLSLCLTTRGQGQNLPLWNDGRNHLIFNLYSGTWPDYTEDHQAFRSTRDRRREVQRLTPSRLLEVHAGVQGALPDIIGSETRNATISSQRGGCVAADHHKHGKDWQKHTRTRLLTKDGSMTSKWALYHGRPFGRKALKLRRASGAGGRWQCTLRMLLYKGQQQEADWKPA</sequence>
<keyword evidence="2" id="KW-1185">Reference proteome</keyword>
<dbReference type="AlphaFoldDB" id="A0AAD3RJ14"/>
<evidence type="ECO:0000313" key="1">
    <source>
        <dbReference type="EMBL" id="GLD70968.1"/>
    </source>
</evidence>
<organism evidence="1 2">
    <name type="scientific">Lates japonicus</name>
    <name type="common">Japanese lates</name>
    <dbReference type="NCBI Taxonomy" id="270547"/>
    <lineage>
        <taxon>Eukaryota</taxon>
        <taxon>Metazoa</taxon>
        <taxon>Chordata</taxon>
        <taxon>Craniata</taxon>
        <taxon>Vertebrata</taxon>
        <taxon>Euteleostomi</taxon>
        <taxon>Actinopterygii</taxon>
        <taxon>Neopterygii</taxon>
        <taxon>Teleostei</taxon>
        <taxon>Neoteleostei</taxon>
        <taxon>Acanthomorphata</taxon>
        <taxon>Carangaria</taxon>
        <taxon>Carangaria incertae sedis</taxon>
        <taxon>Centropomidae</taxon>
        <taxon>Lates</taxon>
    </lineage>
</organism>
<proteinExistence type="predicted"/>
<protein>
    <submittedName>
        <fullName evidence="1">Exostosin-1 isoform X2</fullName>
    </submittedName>
</protein>
<dbReference type="Proteomes" id="UP001279410">
    <property type="component" value="Unassembled WGS sequence"/>
</dbReference>
<accession>A0AAD3RJ14</accession>
<reference evidence="1" key="1">
    <citation type="submission" date="2022-08" db="EMBL/GenBank/DDBJ databases">
        <title>Genome sequencing of akame (Lates japonicus).</title>
        <authorList>
            <person name="Hashiguchi Y."/>
            <person name="Takahashi H."/>
        </authorList>
    </citation>
    <scope>NUCLEOTIDE SEQUENCE</scope>
    <source>
        <strain evidence="1">Kochi</strain>
    </source>
</reference>
<name>A0AAD3RJ14_LATJO</name>
<dbReference type="EMBL" id="BRZM01000473">
    <property type="protein sequence ID" value="GLD70968.1"/>
    <property type="molecule type" value="Genomic_DNA"/>
</dbReference>
<gene>
    <name evidence="1" type="ORF">AKAME5_002228800</name>
</gene>
<comment type="caution">
    <text evidence="1">The sequence shown here is derived from an EMBL/GenBank/DDBJ whole genome shotgun (WGS) entry which is preliminary data.</text>
</comment>